<dbReference type="SUPFAM" id="SSF58038">
    <property type="entry name" value="SNARE fusion complex"/>
    <property type="match status" value="1"/>
</dbReference>
<dbReference type="EMBL" id="GBHO01015241">
    <property type="protein sequence ID" value="JAG28363.1"/>
    <property type="molecule type" value="Transcribed_RNA"/>
</dbReference>
<protein>
    <submittedName>
        <fullName evidence="5">Syntaxin-32</fullName>
    </submittedName>
</protein>
<keyword evidence="1" id="KW-1133">Transmembrane helix</keyword>
<dbReference type="EMBL" id="GBHO01010171">
    <property type="protein sequence ID" value="JAG33433.1"/>
    <property type="molecule type" value="Transcribed_RNA"/>
</dbReference>
<accession>A0A0A9YML7</accession>
<keyword evidence="1" id="KW-0812">Transmembrane</keyword>
<dbReference type="PROSITE" id="PS50192">
    <property type="entry name" value="T_SNARE"/>
    <property type="match status" value="1"/>
</dbReference>
<dbReference type="AlphaFoldDB" id="A0A0A9YML7"/>
<evidence type="ECO:0000313" key="4">
    <source>
        <dbReference type="EMBL" id="JAG33433.1"/>
    </source>
</evidence>
<evidence type="ECO:0000313" key="6">
    <source>
        <dbReference type="EMBL" id="JAG33436.1"/>
    </source>
</evidence>
<evidence type="ECO:0000313" key="3">
    <source>
        <dbReference type="EMBL" id="JAG28363.1"/>
    </source>
</evidence>
<sequence>MEQRTDQFSSLLQQQQQLENDFIVLDHTTALVEEQKLKSQAAEKIRSTVETIAVMYKRLHEMTHVQEEMTLRIDSDVDHVLDNVESAHFELQRYLHRIRSHTGLLIKIFILITIFAVLFVTVLS</sequence>
<name>A0A0A9YML7_LYGHE</name>
<feature type="domain" description="T-SNARE coiled-coil homology" evidence="2">
    <location>
        <begin position="32"/>
        <end position="94"/>
    </location>
</feature>
<dbReference type="Pfam" id="PF05739">
    <property type="entry name" value="SNARE"/>
    <property type="match status" value="1"/>
</dbReference>
<dbReference type="InterPro" id="IPR000727">
    <property type="entry name" value="T_SNARE_dom"/>
</dbReference>
<organism evidence="5">
    <name type="scientific">Lygus hesperus</name>
    <name type="common">Western plant bug</name>
    <dbReference type="NCBI Taxonomy" id="30085"/>
    <lineage>
        <taxon>Eukaryota</taxon>
        <taxon>Metazoa</taxon>
        <taxon>Ecdysozoa</taxon>
        <taxon>Arthropoda</taxon>
        <taxon>Hexapoda</taxon>
        <taxon>Insecta</taxon>
        <taxon>Pterygota</taxon>
        <taxon>Neoptera</taxon>
        <taxon>Paraneoptera</taxon>
        <taxon>Hemiptera</taxon>
        <taxon>Heteroptera</taxon>
        <taxon>Panheteroptera</taxon>
        <taxon>Cimicomorpha</taxon>
        <taxon>Miridae</taxon>
        <taxon>Mirini</taxon>
        <taxon>Lygus</taxon>
    </lineage>
</organism>
<dbReference type="Gene3D" id="1.20.5.110">
    <property type="match status" value="1"/>
</dbReference>
<dbReference type="EMBL" id="GBHO01010170">
    <property type="protein sequence ID" value="JAG33434.1"/>
    <property type="molecule type" value="Transcribed_RNA"/>
</dbReference>
<gene>
    <name evidence="5" type="primary">SYP32_0</name>
    <name evidence="4" type="synonym">SYP32_1</name>
    <name evidence="6" type="synonym">SYP32_2</name>
    <name evidence="3" type="synonym">SYP32_3</name>
    <name evidence="4" type="ORF">CM83_5511</name>
    <name evidence="5" type="ORF">CM83_5513</name>
    <name evidence="3" type="ORF">CM83_5515</name>
    <name evidence="6" type="ORF">CM83_5517</name>
</gene>
<evidence type="ECO:0000259" key="2">
    <source>
        <dbReference type="PROSITE" id="PS50192"/>
    </source>
</evidence>
<evidence type="ECO:0000313" key="5">
    <source>
        <dbReference type="EMBL" id="JAG33434.1"/>
    </source>
</evidence>
<reference evidence="5" key="1">
    <citation type="journal article" date="2014" name="PLoS ONE">
        <title>Transcriptome-Based Identification of ABC Transporters in the Western Tarnished Plant Bug Lygus hesperus.</title>
        <authorList>
            <person name="Hull J.J."/>
            <person name="Chaney K."/>
            <person name="Geib S.M."/>
            <person name="Fabrick J.A."/>
            <person name="Brent C.S."/>
            <person name="Walsh D."/>
            <person name="Lavine L.C."/>
        </authorList>
    </citation>
    <scope>NUCLEOTIDE SEQUENCE</scope>
</reference>
<evidence type="ECO:0000256" key="1">
    <source>
        <dbReference type="SAM" id="Phobius"/>
    </source>
</evidence>
<dbReference type="EMBL" id="GBHO01010168">
    <property type="protein sequence ID" value="JAG33436.1"/>
    <property type="molecule type" value="Transcribed_RNA"/>
</dbReference>
<feature type="transmembrane region" description="Helical" evidence="1">
    <location>
        <begin position="104"/>
        <end position="123"/>
    </location>
</feature>
<reference evidence="5" key="2">
    <citation type="submission" date="2014-07" db="EMBL/GenBank/DDBJ databases">
        <authorList>
            <person name="Hull J."/>
        </authorList>
    </citation>
    <scope>NUCLEOTIDE SEQUENCE</scope>
</reference>
<keyword evidence="1" id="KW-0472">Membrane</keyword>
<proteinExistence type="predicted"/>